<sequence length="182" mass="21185">MKIVVLYGSTREHGNTEVLTEQVIKNLPVQRIFLKDFQIAPIVDQRHDESGFTKVRDDYEQIVLPMMDADVLIFATPIYWYGMSSIMKTYIDRWSQTARDDGYSNFKEVMSNKQVYLIAVGGDEPRIKGLPLIQQFEYICEFMNFTFKDYILGNAVKPSEIIQDEKSMQYAKTINKTLLETQ</sequence>
<evidence type="ECO:0000256" key="2">
    <source>
        <dbReference type="ARBA" id="ARBA00022643"/>
    </source>
</evidence>
<feature type="domain" description="NADPH-dependent FMN reductase-like" evidence="3">
    <location>
        <begin position="1"/>
        <end position="123"/>
    </location>
</feature>
<evidence type="ECO:0000313" key="4">
    <source>
        <dbReference type="EMBL" id="MYL63455.1"/>
    </source>
</evidence>
<comment type="caution">
    <text evidence="4">The sequence shown here is derived from an EMBL/GenBank/DDBJ whole genome shotgun (WGS) entry which is preliminary data.</text>
</comment>
<protein>
    <submittedName>
        <fullName evidence="4">Flavodoxin family protein</fullName>
    </submittedName>
</protein>
<dbReference type="GO" id="GO:0016491">
    <property type="term" value="F:oxidoreductase activity"/>
    <property type="evidence" value="ECO:0007669"/>
    <property type="project" value="InterPro"/>
</dbReference>
<reference evidence="4 5" key="1">
    <citation type="submission" date="2019-11" db="EMBL/GenBank/DDBJ databases">
        <title>Genome sequences of 17 halophilic strains isolated from different environments.</title>
        <authorList>
            <person name="Furrow R.E."/>
        </authorList>
    </citation>
    <scope>NUCLEOTIDE SEQUENCE [LARGE SCALE GENOMIC DNA]</scope>
    <source>
        <strain evidence="4 5">22506_14_FS</strain>
    </source>
</reference>
<dbReference type="Proteomes" id="UP000447833">
    <property type="component" value="Unassembled WGS sequence"/>
</dbReference>
<dbReference type="PANTHER" id="PTHR43278">
    <property type="entry name" value="NAD(P)H-DEPENDENT FMN-CONTAINING OXIDOREDUCTASE YWQN-RELATED"/>
    <property type="match status" value="1"/>
</dbReference>
<dbReference type="EMBL" id="WMEY01000002">
    <property type="protein sequence ID" value="MYL63455.1"/>
    <property type="molecule type" value="Genomic_DNA"/>
</dbReference>
<proteinExistence type="predicted"/>
<dbReference type="AlphaFoldDB" id="A0A845EY53"/>
<evidence type="ECO:0000256" key="1">
    <source>
        <dbReference type="ARBA" id="ARBA00022630"/>
    </source>
</evidence>
<keyword evidence="2" id="KW-0288">FMN</keyword>
<dbReference type="InterPro" id="IPR029039">
    <property type="entry name" value="Flavoprotein-like_sf"/>
</dbReference>
<dbReference type="SUPFAM" id="SSF52218">
    <property type="entry name" value="Flavoproteins"/>
    <property type="match status" value="1"/>
</dbReference>
<organism evidence="4 5">
    <name type="scientific">Guptibacillus hwajinpoensis</name>
    <dbReference type="NCBI Taxonomy" id="208199"/>
    <lineage>
        <taxon>Bacteria</taxon>
        <taxon>Bacillati</taxon>
        <taxon>Bacillota</taxon>
        <taxon>Bacilli</taxon>
        <taxon>Bacillales</taxon>
        <taxon>Guptibacillaceae</taxon>
        <taxon>Guptibacillus</taxon>
    </lineage>
</organism>
<evidence type="ECO:0000313" key="5">
    <source>
        <dbReference type="Proteomes" id="UP000447833"/>
    </source>
</evidence>
<name>A0A845EY53_9BACL</name>
<dbReference type="InterPro" id="IPR005025">
    <property type="entry name" value="FMN_Rdtase-like_dom"/>
</dbReference>
<dbReference type="RefSeq" id="WP_160919048.1">
    <property type="nucleotide sequence ID" value="NZ_WMEY01000002.1"/>
</dbReference>
<evidence type="ECO:0000259" key="3">
    <source>
        <dbReference type="Pfam" id="PF03358"/>
    </source>
</evidence>
<keyword evidence="1" id="KW-0285">Flavoprotein</keyword>
<dbReference type="Gene3D" id="3.40.50.360">
    <property type="match status" value="1"/>
</dbReference>
<accession>A0A845EY53</accession>
<dbReference type="PANTHER" id="PTHR43278:SF4">
    <property type="entry name" value="NAD(P)H-DEPENDENT FMN-CONTAINING OXIDOREDUCTASE YWQN-RELATED"/>
    <property type="match status" value="1"/>
</dbReference>
<dbReference type="Pfam" id="PF03358">
    <property type="entry name" value="FMN_red"/>
    <property type="match status" value="1"/>
</dbReference>
<gene>
    <name evidence="4" type="ORF">GLW07_08825</name>
</gene>
<dbReference type="InterPro" id="IPR051796">
    <property type="entry name" value="ISF_SsuE-like"/>
</dbReference>